<evidence type="ECO:0000313" key="2">
    <source>
        <dbReference type="Proteomes" id="UP000238196"/>
    </source>
</evidence>
<organism evidence="1 2">
    <name type="scientific">Proteobacteria bacterium 228</name>
    <dbReference type="NCBI Taxonomy" id="2083153"/>
    <lineage>
        <taxon>Bacteria</taxon>
        <taxon>Pseudomonadati</taxon>
        <taxon>Pseudomonadota</taxon>
    </lineage>
</organism>
<dbReference type="Gene3D" id="2.60.120.200">
    <property type="match status" value="1"/>
</dbReference>
<evidence type="ECO:0000313" key="1">
    <source>
        <dbReference type="EMBL" id="PPC77386.1"/>
    </source>
</evidence>
<sequence>MLFRWRWLWLGCLGVATLAQAGGEILHKRNADLAQPGTFDKGSVGHWNQKRLVDGEAFVIRRNVHGEPWAGCFSISPSDPKISDGLRAELRDLYVASPDEAIQYRFNTYVPAAPVFDGLPRLVLAQWHDRKEDGERAQRPPLSLRVIDGQLKLMVWNDEVWKQQGPNGDGLVIYSQPVGSKPMWLEQVYKVRWSANGNGRVEVWWNGHRVADYRGAIGYGDDSFGPYFKFGVYTTHALARQVDICHSDYQRSRWN</sequence>
<protein>
    <recommendedName>
        <fullName evidence="3">Polysaccharide lyase</fullName>
    </recommendedName>
</protein>
<evidence type="ECO:0008006" key="3">
    <source>
        <dbReference type="Google" id="ProtNLM"/>
    </source>
</evidence>
<accession>A0A2S5KSY7</accession>
<name>A0A2S5KSY7_9PROT</name>
<dbReference type="SUPFAM" id="SSF49899">
    <property type="entry name" value="Concanavalin A-like lectins/glucanases"/>
    <property type="match status" value="1"/>
</dbReference>
<gene>
    <name evidence="1" type="ORF">C4K68_11005</name>
</gene>
<dbReference type="Proteomes" id="UP000238196">
    <property type="component" value="Unassembled WGS sequence"/>
</dbReference>
<comment type="caution">
    <text evidence="1">The sequence shown here is derived from an EMBL/GenBank/DDBJ whole genome shotgun (WGS) entry which is preliminary data.</text>
</comment>
<reference evidence="1 2" key="1">
    <citation type="submission" date="2018-02" db="EMBL/GenBank/DDBJ databases">
        <title>novel marine gammaproteobacteria from coastal saline agro ecosystem.</title>
        <authorList>
            <person name="Krishnan R."/>
            <person name="Ramesh Kumar N."/>
        </authorList>
    </citation>
    <scope>NUCLEOTIDE SEQUENCE [LARGE SCALE GENOMIC DNA]</scope>
    <source>
        <strain evidence="1 2">228</strain>
    </source>
</reference>
<dbReference type="InterPro" id="IPR025975">
    <property type="entry name" value="Polysacc_lyase"/>
</dbReference>
<dbReference type="Pfam" id="PF14099">
    <property type="entry name" value="Polysacc_lyase"/>
    <property type="match status" value="1"/>
</dbReference>
<dbReference type="OrthoDB" id="9342876at2"/>
<dbReference type="InterPro" id="IPR013320">
    <property type="entry name" value="ConA-like_dom_sf"/>
</dbReference>
<dbReference type="AlphaFoldDB" id="A0A2S5KSY7"/>
<proteinExistence type="predicted"/>
<dbReference type="EMBL" id="PRLP01000034">
    <property type="protein sequence ID" value="PPC77386.1"/>
    <property type="molecule type" value="Genomic_DNA"/>
</dbReference>